<evidence type="ECO:0000313" key="3">
    <source>
        <dbReference type="Proteomes" id="UP000260943"/>
    </source>
</evidence>
<dbReference type="SUPFAM" id="SSF52266">
    <property type="entry name" value="SGNH hydrolase"/>
    <property type="match status" value="1"/>
</dbReference>
<protein>
    <submittedName>
        <fullName evidence="2">SGNH/GDSL hydrolase family protein</fullName>
    </submittedName>
</protein>
<evidence type="ECO:0000259" key="1">
    <source>
        <dbReference type="Pfam" id="PF13472"/>
    </source>
</evidence>
<dbReference type="InterPro" id="IPR013830">
    <property type="entry name" value="SGNH_hydro"/>
</dbReference>
<gene>
    <name evidence="2" type="ORF">DXC81_00420</name>
</gene>
<dbReference type="InterPro" id="IPR036514">
    <property type="entry name" value="SGNH_hydro_sf"/>
</dbReference>
<dbReference type="CDD" id="cd00229">
    <property type="entry name" value="SGNH_hydrolase"/>
    <property type="match status" value="1"/>
</dbReference>
<dbReference type="EMBL" id="QSRJ01000001">
    <property type="protein sequence ID" value="RGL12170.1"/>
    <property type="molecule type" value="Genomic_DNA"/>
</dbReference>
<evidence type="ECO:0000313" key="2">
    <source>
        <dbReference type="EMBL" id="RGL12170.1"/>
    </source>
</evidence>
<organism evidence="2 3">
    <name type="scientific">Collinsella tanakaei</name>
    <dbReference type="NCBI Taxonomy" id="626935"/>
    <lineage>
        <taxon>Bacteria</taxon>
        <taxon>Bacillati</taxon>
        <taxon>Actinomycetota</taxon>
        <taxon>Coriobacteriia</taxon>
        <taxon>Coriobacteriales</taxon>
        <taxon>Coriobacteriaceae</taxon>
        <taxon>Collinsella</taxon>
    </lineage>
</organism>
<dbReference type="AlphaFoldDB" id="A0A3E4QY87"/>
<dbReference type="Gene3D" id="3.40.50.1110">
    <property type="entry name" value="SGNH hydrolase"/>
    <property type="match status" value="1"/>
</dbReference>
<name>A0A3E4QY87_9ACTN</name>
<comment type="caution">
    <text evidence="2">The sequence shown here is derived from an EMBL/GenBank/DDBJ whole genome shotgun (WGS) entry which is preliminary data.</text>
</comment>
<accession>A0A3E4QY87</accession>
<sequence>MGLSILMVGNSLTAANAMPSMLASLLDAQVVAITRGGARLAEFSNPLTKTGSRVLQALESDGTQEEYGCFDYVIAQDMSHLPATNPSAHERAVAKMCELARDHNAAPVLYGTWGYREGSAKLKKLGMSAAQMGQLMHEGSLRAAAAHGAIFVDMAKVVAQMEDADWFYATDGVHPSPAGSQLVAQTIADALRC</sequence>
<keyword evidence="2" id="KW-0378">Hydrolase</keyword>
<reference evidence="2 3" key="1">
    <citation type="submission" date="2018-08" db="EMBL/GenBank/DDBJ databases">
        <title>A genome reference for cultivated species of the human gut microbiota.</title>
        <authorList>
            <person name="Zou Y."/>
            <person name="Xue W."/>
            <person name="Luo G."/>
        </authorList>
    </citation>
    <scope>NUCLEOTIDE SEQUENCE [LARGE SCALE GENOMIC DNA]</scope>
    <source>
        <strain evidence="2 3">TF08-14</strain>
    </source>
</reference>
<dbReference type="Proteomes" id="UP000260943">
    <property type="component" value="Unassembled WGS sequence"/>
</dbReference>
<dbReference type="Pfam" id="PF13472">
    <property type="entry name" value="Lipase_GDSL_2"/>
    <property type="match status" value="1"/>
</dbReference>
<feature type="domain" description="SGNH hydrolase-type esterase" evidence="1">
    <location>
        <begin position="12"/>
        <end position="182"/>
    </location>
</feature>
<dbReference type="RefSeq" id="WP_117678698.1">
    <property type="nucleotide sequence ID" value="NZ_CALJOO010000108.1"/>
</dbReference>
<proteinExistence type="predicted"/>
<dbReference type="GO" id="GO:0016787">
    <property type="term" value="F:hydrolase activity"/>
    <property type="evidence" value="ECO:0007669"/>
    <property type="project" value="UniProtKB-KW"/>
</dbReference>